<evidence type="ECO:0000313" key="5">
    <source>
        <dbReference type="EMBL" id="MFC6878999.1"/>
    </source>
</evidence>
<keyword evidence="3" id="KW-0238">DNA-binding</keyword>
<dbReference type="Gene3D" id="1.10.10.10">
    <property type="entry name" value="Winged helix-like DNA-binding domain superfamily/Winged helix DNA-binding domain"/>
    <property type="match status" value="1"/>
</dbReference>
<comment type="similarity">
    <text evidence="1">Belongs to the BlaI transcriptional regulatory family.</text>
</comment>
<organism evidence="5 6">
    <name type="scientific">Actinomadura yumaensis</name>
    <dbReference type="NCBI Taxonomy" id="111807"/>
    <lineage>
        <taxon>Bacteria</taxon>
        <taxon>Bacillati</taxon>
        <taxon>Actinomycetota</taxon>
        <taxon>Actinomycetes</taxon>
        <taxon>Streptosporangiales</taxon>
        <taxon>Thermomonosporaceae</taxon>
        <taxon>Actinomadura</taxon>
    </lineage>
</organism>
<comment type="caution">
    <text evidence="5">The sequence shown here is derived from an EMBL/GenBank/DDBJ whole genome shotgun (WGS) entry which is preliminary data.</text>
</comment>
<reference evidence="6" key="1">
    <citation type="journal article" date="2019" name="Int. J. Syst. Evol. Microbiol.">
        <title>The Global Catalogue of Microorganisms (GCM) 10K type strain sequencing project: providing services to taxonomists for standard genome sequencing and annotation.</title>
        <authorList>
            <consortium name="The Broad Institute Genomics Platform"/>
            <consortium name="The Broad Institute Genome Sequencing Center for Infectious Disease"/>
            <person name="Wu L."/>
            <person name="Ma J."/>
        </authorList>
    </citation>
    <scope>NUCLEOTIDE SEQUENCE [LARGE SCALE GENOMIC DNA]</scope>
    <source>
        <strain evidence="6">JCM 3369</strain>
    </source>
</reference>
<protein>
    <submittedName>
        <fullName evidence="5">BlaI/MecI/CopY family transcriptional regulator</fullName>
    </submittedName>
</protein>
<keyword evidence="6" id="KW-1185">Reference proteome</keyword>
<dbReference type="SUPFAM" id="SSF46785">
    <property type="entry name" value="Winged helix' DNA-binding domain"/>
    <property type="match status" value="1"/>
</dbReference>
<keyword evidence="4" id="KW-0804">Transcription</keyword>
<dbReference type="Pfam" id="PF03965">
    <property type="entry name" value="Penicillinase_R"/>
    <property type="match status" value="1"/>
</dbReference>
<dbReference type="InterPro" id="IPR036388">
    <property type="entry name" value="WH-like_DNA-bd_sf"/>
</dbReference>
<dbReference type="InterPro" id="IPR036390">
    <property type="entry name" value="WH_DNA-bd_sf"/>
</dbReference>
<dbReference type="InterPro" id="IPR005650">
    <property type="entry name" value="BlaI_family"/>
</dbReference>
<evidence type="ECO:0000256" key="2">
    <source>
        <dbReference type="ARBA" id="ARBA00023015"/>
    </source>
</evidence>
<proteinExistence type="inferred from homology"/>
<evidence type="ECO:0000313" key="6">
    <source>
        <dbReference type="Proteomes" id="UP001596380"/>
    </source>
</evidence>
<evidence type="ECO:0000256" key="4">
    <source>
        <dbReference type="ARBA" id="ARBA00023163"/>
    </source>
</evidence>
<dbReference type="EMBL" id="JBHSXS010000002">
    <property type="protein sequence ID" value="MFC6878999.1"/>
    <property type="molecule type" value="Genomic_DNA"/>
</dbReference>
<gene>
    <name evidence="5" type="ORF">ACFQKB_04395</name>
</gene>
<accession>A0ABW2CBY0</accession>
<dbReference type="Proteomes" id="UP001596380">
    <property type="component" value="Unassembled WGS sequence"/>
</dbReference>
<dbReference type="RefSeq" id="WP_160823710.1">
    <property type="nucleotide sequence ID" value="NZ_JBHSXE010000001.1"/>
</dbReference>
<keyword evidence="2" id="KW-0805">Transcription regulation</keyword>
<evidence type="ECO:0000256" key="3">
    <source>
        <dbReference type="ARBA" id="ARBA00023125"/>
    </source>
</evidence>
<sequence>MVRRQLGQLEAEILAALAAADGHLSPAQIRSRLDGEPAYTTVNTVLFRLYDKRLVTRERQGRHFTYRLAVDESRLVADRMHDHLRYASDPSGVLSRFVQTLSSEEERVLRSILGDDAPGA</sequence>
<name>A0ABW2CBY0_9ACTN</name>
<evidence type="ECO:0000256" key="1">
    <source>
        <dbReference type="ARBA" id="ARBA00011046"/>
    </source>
</evidence>